<evidence type="ECO:0000313" key="4">
    <source>
        <dbReference type="EMBL" id="MCE2593326.1"/>
    </source>
</evidence>
<accession>A0ABS8W314</accession>
<dbReference type="PANTHER" id="PTHR28004">
    <property type="entry name" value="ZGC:162816-RELATED"/>
    <property type="match status" value="1"/>
</dbReference>
<dbReference type="InterPro" id="IPR029066">
    <property type="entry name" value="PLP-binding_barrel"/>
</dbReference>
<evidence type="ECO:0000256" key="1">
    <source>
        <dbReference type="ARBA" id="ARBA00005323"/>
    </source>
</evidence>
<dbReference type="SMART" id="SM01119">
    <property type="entry name" value="D-ser_dehydrat"/>
    <property type="match status" value="1"/>
</dbReference>
<proteinExistence type="inferred from homology"/>
<dbReference type="EMBL" id="JAIMJA010000001">
    <property type="protein sequence ID" value="MCE2593326.1"/>
    <property type="molecule type" value="Genomic_DNA"/>
</dbReference>
<gene>
    <name evidence="4" type="ORF">K6Y31_00630</name>
</gene>
<evidence type="ECO:0000259" key="3">
    <source>
        <dbReference type="SMART" id="SM01119"/>
    </source>
</evidence>
<name>A0ABS8W314_9GAMM</name>
<feature type="domain" description="D-serine dehydratase-like" evidence="3">
    <location>
        <begin position="300"/>
        <end position="407"/>
    </location>
</feature>
<dbReference type="SUPFAM" id="SSF51419">
    <property type="entry name" value="PLP-binding barrel"/>
    <property type="match status" value="1"/>
</dbReference>
<dbReference type="Pfam" id="PF01168">
    <property type="entry name" value="Ala_racemase_N"/>
    <property type="match status" value="1"/>
</dbReference>
<dbReference type="InterPro" id="IPR026956">
    <property type="entry name" value="D-ser_dehydrat-like_dom"/>
</dbReference>
<evidence type="ECO:0000313" key="5">
    <source>
        <dbReference type="Proteomes" id="UP001201273"/>
    </source>
</evidence>
<dbReference type="InterPro" id="IPR001608">
    <property type="entry name" value="Ala_racemase_N"/>
</dbReference>
<reference evidence="4 5" key="1">
    <citation type="journal article" date="2022" name="Environ. Microbiol. Rep.">
        <title>Eco-phylogenetic analyses reveal divergent evolution of vitamin B12 metabolism in the marine bacterial family 'Psychromonadaceae'.</title>
        <authorList>
            <person name="Jin X."/>
            <person name="Yang Y."/>
            <person name="Cao H."/>
            <person name="Gao B."/>
            <person name="Zhao Z."/>
        </authorList>
    </citation>
    <scope>NUCLEOTIDE SEQUENCE [LARGE SCALE GENOMIC DNA]</scope>
    <source>
        <strain evidence="4 5">MKS20</strain>
    </source>
</reference>
<dbReference type="Gene3D" id="3.20.20.10">
    <property type="entry name" value="Alanine racemase"/>
    <property type="match status" value="1"/>
</dbReference>
<sequence length="420" mass="45838">MFVTKYQESSLTKGLGEISLPKWRLLEEEVSLPVAVLYQSRIDNNLNWMQKFANAYGVKLAPHGKTTMTPALFRQQQAAGAWGITLATAPQVVAAAAHGCKRIIMANQLVGKQNMRLIASVLNDPEAEFYCLVDSIAQVQQLAAFFAETELTLKVLIEVGVNGGRCGCRTPEQVKAVVNEIALHPCIALAGIEVYEGVIHGENAQAQIHDFLTAVITICHDLITQNAFDTEQVILTGAGSAWYDVVASTFAEATLHPSIIPVIRPGCYLIHDTGIYLDAQNDVMARNSVACDLGGDLQSALEVWAYVQSIPEPGHVIIGMGKRDVAFDAGLPTPALHYRPAQPTTESRQQNLPTAAPKEWQVTAVMDQHAFLSCPTNSDIAVGDMIAFSSSHPCLTFDKWKHIAVINDEYHVTQLLNTYF</sequence>
<comment type="similarity">
    <text evidence="1">Belongs to the DSD1 family.</text>
</comment>
<dbReference type="RefSeq" id="WP_233050945.1">
    <property type="nucleotide sequence ID" value="NZ_JAIMJA010000001.1"/>
</dbReference>
<evidence type="ECO:0000256" key="2">
    <source>
        <dbReference type="ARBA" id="ARBA00023239"/>
    </source>
</evidence>
<keyword evidence="5" id="KW-1185">Reference proteome</keyword>
<protein>
    <submittedName>
        <fullName evidence="4">Amino acid deaminase</fullName>
    </submittedName>
</protein>
<dbReference type="InterPro" id="IPR051466">
    <property type="entry name" value="D-amino_acid_metab_enzyme"/>
</dbReference>
<dbReference type="Pfam" id="PF14031">
    <property type="entry name" value="D-ser_dehydrat"/>
    <property type="match status" value="1"/>
</dbReference>
<dbReference type="Proteomes" id="UP001201273">
    <property type="component" value="Unassembled WGS sequence"/>
</dbReference>
<comment type="caution">
    <text evidence="4">The sequence shown here is derived from an EMBL/GenBank/DDBJ whole genome shotgun (WGS) entry which is preliminary data.</text>
</comment>
<dbReference type="Gene3D" id="2.40.37.20">
    <property type="entry name" value="D-serine dehydratase-like domain"/>
    <property type="match status" value="1"/>
</dbReference>
<dbReference type="InterPro" id="IPR042208">
    <property type="entry name" value="D-ser_dehydrat-like_sf"/>
</dbReference>
<organism evidence="4 5">
    <name type="scientific">Motilimonas cestriensis</name>
    <dbReference type="NCBI Taxonomy" id="2742685"/>
    <lineage>
        <taxon>Bacteria</taxon>
        <taxon>Pseudomonadati</taxon>
        <taxon>Pseudomonadota</taxon>
        <taxon>Gammaproteobacteria</taxon>
        <taxon>Alteromonadales</taxon>
        <taxon>Alteromonadales genera incertae sedis</taxon>
        <taxon>Motilimonas</taxon>
    </lineage>
</organism>
<dbReference type="PANTHER" id="PTHR28004:SF8">
    <property type="entry name" value="D-SERINE DEAMINASE"/>
    <property type="match status" value="1"/>
</dbReference>
<keyword evidence="2" id="KW-0456">Lyase</keyword>
<dbReference type="CDD" id="cd06818">
    <property type="entry name" value="PLPDE_III_cryptic_DSD"/>
    <property type="match status" value="1"/>
</dbReference>